<dbReference type="GO" id="GO:0000329">
    <property type="term" value="C:fungal-type vacuole membrane"/>
    <property type="evidence" value="ECO:0007669"/>
    <property type="project" value="TreeGrafter"/>
</dbReference>
<dbReference type="Proteomes" id="UP001213623">
    <property type="component" value="Chromosome 1"/>
</dbReference>
<feature type="transmembrane region" description="Helical" evidence="8">
    <location>
        <begin position="154"/>
        <end position="176"/>
    </location>
</feature>
<dbReference type="Pfam" id="PF01733">
    <property type="entry name" value="Nucleoside_tran"/>
    <property type="match status" value="1"/>
</dbReference>
<accession>A0AAF0J0P6</accession>
<dbReference type="AlphaFoldDB" id="A0AAF0J0P6"/>
<dbReference type="GO" id="GO:0015205">
    <property type="term" value="F:nucleobase transmembrane transporter activity"/>
    <property type="evidence" value="ECO:0007669"/>
    <property type="project" value="TreeGrafter"/>
</dbReference>
<feature type="compositionally biased region" description="Basic and acidic residues" evidence="7">
    <location>
        <begin position="575"/>
        <end position="596"/>
    </location>
</feature>
<feature type="transmembrane region" description="Helical" evidence="8">
    <location>
        <begin position="362"/>
        <end position="382"/>
    </location>
</feature>
<keyword evidence="3" id="KW-0813">Transport</keyword>
<feature type="signal peptide" evidence="9">
    <location>
        <begin position="1"/>
        <end position="25"/>
    </location>
</feature>
<sequence length="978" mass="105531">MWLACLTSILLGMCVLAPFNAMVSSIEYFHDAFRATGLERTFSSALIMVFNVVSVVCAVLATLSGSKKHVRNVCSWQASPSLRIQRTLQACLGVSAFMLATVLFLDMNSMHSPYLYFAFLVLACAVSAMIQMFLQSATMNFCTRLDIGGGLLSYMLVGQALNGWFGSIVNLGGLWLSAQLTTDEAASTHILQNKRAATAVFSWTWLLQALTLILFRAMLREPTIKSSIEAWTSESLMPTEGDHAASWSRIVSVQKRIVPWSASIFGLFLVTLTVYPGLTARVRTLTYEPWKQNPNVFVAWHLVAMNTGDLVGRRLPVMLPGVHVRDSRIAMGGMLLRTLFFPAILACHIWPDQTQSFSDTTFFALVFSLGLTSGWLSTSFLVSGPQSVHLPSGVCMEDMTLLSEQTESQTPSAGKGEEAAIASMLLSFWLVSGLACGASPLVMQSNMASPFMDTAEVLSAPFMDYLDAAPDFSSHAFEDAMGGVPVFGHAGGSLTRTQSELFPSDPSSSLKNDMNIPSPLQVSLATMHPDDLTVSLEGSSSNTSSSSHASLNKLTRDMTPLAHTQPQGLSSGDSDSEHGDHTRVRDSTSEKPDHSASNDTTKQASPPCTPQQTGIHLPDLASGPVTNASPTKESVQQMQHLRLSSLQSSPMPMKNVDSWSEAYAHTPLISPIHNLVPTSWPMLGLQLGTPNPFTAVGMQDRSMLDLSSMHPSAYQPFVDPPSTQGGTISPRDSVVGDRGLWPPNMTPQDSKAMMQTSVSMMPSTHTKTVSPGRRRANAACLPRKAQSTPHFQKISYEAVPLSPTAQSPSKSRSTPKTVRRLTSQKRMSMQPTAIMAEPTKMQPGRLRMRGSMAALREANAMQLSSKNAAQSSQGVRKPITLSFVNYGIEDAEELCSAVAPSGSYKVPLRGFKDSDEEGDEQAATPPATRSSPDGPSESPAMPHGQANPAPGARADAAAPPSEPKLRRATTNLRDFCRT</sequence>
<feature type="compositionally biased region" description="Polar residues" evidence="7">
    <location>
        <begin position="803"/>
        <end position="816"/>
    </location>
</feature>
<keyword evidence="5 8" id="KW-1133">Transmembrane helix</keyword>
<feature type="chain" id="PRO_5042106919" evidence="9">
    <location>
        <begin position="26"/>
        <end position="978"/>
    </location>
</feature>
<dbReference type="InterPro" id="IPR002259">
    <property type="entry name" value="Eqnu_transpt"/>
</dbReference>
<feature type="transmembrane region" description="Helical" evidence="8">
    <location>
        <begin position="45"/>
        <end position="66"/>
    </location>
</feature>
<evidence type="ECO:0000256" key="1">
    <source>
        <dbReference type="ARBA" id="ARBA00004141"/>
    </source>
</evidence>
<dbReference type="EMBL" id="CP119892">
    <property type="protein sequence ID" value="WFD25134.1"/>
    <property type="molecule type" value="Genomic_DNA"/>
</dbReference>
<feature type="transmembrane region" description="Helical" evidence="8">
    <location>
        <begin position="196"/>
        <end position="215"/>
    </location>
</feature>
<feature type="region of interest" description="Disordered" evidence="7">
    <location>
        <begin position="908"/>
        <end position="978"/>
    </location>
</feature>
<feature type="compositionally biased region" description="Polar residues" evidence="7">
    <location>
        <begin position="497"/>
        <end position="512"/>
    </location>
</feature>
<comment type="similarity">
    <text evidence="2">Belongs to the SLC29A/ENT transporter (TC 2.A.57) family.</text>
</comment>
<feature type="transmembrane region" description="Helical" evidence="8">
    <location>
        <begin position="113"/>
        <end position="134"/>
    </location>
</feature>
<protein>
    <submittedName>
        <fullName evidence="10">Uncharacterized protein</fullName>
    </submittedName>
</protein>
<feature type="compositionally biased region" description="Low complexity" evidence="7">
    <location>
        <begin position="946"/>
        <end position="959"/>
    </location>
</feature>
<evidence type="ECO:0000256" key="8">
    <source>
        <dbReference type="SAM" id="Phobius"/>
    </source>
</evidence>
<evidence type="ECO:0000313" key="11">
    <source>
        <dbReference type="Proteomes" id="UP001213623"/>
    </source>
</evidence>
<dbReference type="GO" id="GO:0034257">
    <property type="term" value="F:nicotinamide riboside transmembrane transporter activity"/>
    <property type="evidence" value="ECO:0007669"/>
    <property type="project" value="TreeGrafter"/>
</dbReference>
<evidence type="ECO:0000256" key="9">
    <source>
        <dbReference type="SAM" id="SignalP"/>
    </source>
</evidence>
<name>A0AAF0J0P6_9BASI</name>
<dbReference type="GO" id="GO:0005886">
    <property type="term" value="C:plasma membrane"/>
    <property type="evidence" value="ECO:0007669"/>
    <property type="project" value="TreeGrafter"/>
</dbReference>
<gene>
    <name evidence="10" type="ORF">MNAN1_000097</name>
</gene>
<feature type="compositionally biased region" description="Polar residues" evidence="7">
    <location>
        <begin position="597"/>
        <end position="614"/>
    </location>
</feature>
<evidence type="ECO:0000256" key="2">
    <source>
        <dbReference type="ARBA" id="ARBA00007965"/>
    </source>
</evidence>
<feature type="transmembrane region" description="Helical" evidence="8">
    <location>
        <begin position="257"/>
        <end position="278"/>
    </location>
</feature>
<feature type="compositionally biased region" description="Polar residues" evidence="7">
    <location>
        <begin position="760"/>
        <end position="769"/>
    </location>
</feature>
<reference evidence="10" key="1">
    <citation type="submission" date="2023-03" db="EMBL/GenBank/DDBJ databases">
        <title>Mating type loci evolution in Malassezia.</title>
        <authorList>
            <person name="Coelho M.A."/>
        </authorList>
    </citation>
    <scope>NUCLEOTIDE SEQUENCE</scope>
    <source>
        <strain evidence="10">CBS 9557</strain>
    </source>
</reference>
<keyword evidence="4 8" id="KW-0812">Transmembrane</keyword>
<evidence type="ECO:0000256" key="4">
    <source>
        <dbReference type="ARBA" id="ARBA00022692"/>
    </source>
</evidence>
<feature type="transmembrane region" description="Helical" evidence="8">
    <location>
        <begin position="87"/>
        <end position="107"/>
    </location>
</feature>
<keyword evidence="9" id="KW-0732">Signal</keyword>
<feature type="region of interest" description="Disordered" evidence="7">
    <location>
        <begin position="760"/>
        <end position="826"/>
    </location>
</feature>
<feature type="region of interest" description="Disordered" evidence="7">
    <location>
        <begin position="562"/>
        <end position="640"/>
    </location>
</feature>
<feature type="compositionally biased region" description="Polar residues" evidence="7">
    <location>
        <begin position="624"/>
        <end position="640"/>
    </location>
</feature>
<keyword evidence="11" id="KW-1185">Reference proteome</keyword>
<dbReference type="PANTHER" id="PTHR10332">
    <property type="entry name" value="EQUILIBRATIVE NUCLEOSIDE TRANSPORTER"/>
    <property type="match status" value="1"/>
</dbReference>
<comment type="subcellular location">
    <subcellularLocation>
        <location evidence="1">Membrane</location>
        <topology evidence="1">Multi-pass membrane protein</topology>
    </subcellularLocation>
</comment>
<evidence type="ECO:0000256" key="7">
    <source>
        <dbReference type="SAM" id="MobiDB-lite"/>
    </source>
</evidence>
<keyword evidence="6 8" id="KW-0472">Membrane</keyword>
<evidence type="ECO:0000313" key="10">
    <source>
        <dbReference type="EMBL" id="WFD25134.1"/>
    </source>
</evidence>
<feature type="region of interest" description="Disordered" evidence="7">
    <location>
        <begin position="497"/>
        <end position="516"/>
    </location>
</feature>
<evidence type="ECO:0000256" key="6">
    <source>
        <dbReference type="ARBA" id="ARBA00023136"/>
    </source>
</evidence>
<proteinExistence type="inferred from homology"/>
<evidence type="ECO:0000256" key="3">
    <source>
        <dbReference type="ARBA" id="ARBA00022448"/>
    </source>
</evidence>
<dbReference type="PANTHER" id="PTHR10332:SF88">
    <property type="entry name" value="EQUILIBRATIVE NUCLEOSIDE TRANSPORTER 1, ISOFORM A"/>
    <property type="match status" value="1"/>
</dbReference>
<organism evidence="10 11">
    <name type="scientific">Malassezia nana</name>
    <dbReference type="NCBI Taxonomy" id="180528"/>
    <lineage>
        <taxon>Eukaryota</taxon>
        <taxon>Fungi</taxon>
        <taxon>Dikarya</taxon>
        <taxon>Basidiomycota</taxon>
        <taxon>Ustilaginomycotina</taxon>
        <taxon>Malasseziomycetes</taxon>
        <taxon>Malasseziales</taxon>
        <taxon>Malasseziaceae</taxon>
        <taxon>Malassezia</taxon>
    </lineage>
</organism>
<feature type="transmembrane region" description="Helical" evidence="8">
    <location>
        <begin position="329"/>
        <end position="350"/>
    </location>
</feature>
<evidence type="ECO:0000256" key="5">
    <source>
        <dbReference type="ARBA" id="ARBA00022989"/>
    </source>
</evidence>